<feature type="transmembrane region" description="Helical" evidence="1">
    <location>
        <begin position="176"/>
        <end position="194"/>
    </location>
</feature>
<sequence length="567" mass="65545">MDTCVTNSCIGSEWQTNLPSILHNLKDKLLSVSNTTVRIDQTPKALTSEAICMICILMCFVAFSVAGSLITAFEYFCERNAKENEVKGVKHSKKAINGVNRMKKFQNYFNDGFLKKIWSVKPSGGKGKKLCNGSKFLIFAGHFSNCLFYFSSIKNLEDQGDFLRKRFPKVVTRGDYLNDAFFTLGGLLNAFSFAQDYKKKRGNILWVRFYMKRIIRVIPLYMIVLGFYATLFPYFGSGPLWPTYATHPLCKKNWWWNLLFINNFLTARNQCMIWTWYLANDIQFYCIVPLLMILLSKWPKLGYILAGACIGGSCLSVFWVTKTLNLTIDLFRIAFHLSDMPGFIDRSFETFNYLTEKPYTRTSSYLVGILLGHYLSNRKIGNFTERNSILLCCGWIITALLTRICFSSFGNEEELLVTFAVYNGIRHLLFAAGLSWIIFACSTGQAAFINSCLSWHGFVILSRLSYCAYLLNFFVVEYYFFRLTQVLEFSVAYMVTVTAYVFFGHLLLHSWCQLSLKFLYQDYIQCLPVNRKVNKMFKLVLRFKFCKNKIKCFFSRLIQTLLSSQKN</sequence>
<feature type="transmembrane region" description="Helical" evidence="1">
    <location>
        <begin position="50"/>
        <end position="73"/>
    </location>
</feature>
<organism evidence="3 4">
    <name type="scientific">Argiope bruennichi</name>
    <name type="common">Wasp spider</name>
    <name type="synonym">Aranea bruennichi</name>
    <dbReference type="NCBI Taxonomy" id="94029"/>
    <lineage>
        <taxon>Eukaryota</taxon>
        <taxon>Metazoa</taxon>
        <taxon>Ecdysozoa</taxon>
        <taxon>Arthropoda</taxon>
        <taxon>Chelicerata</taxon>
        <taxon>Arachnida</taxon>
        <taxon>Araneae</taxon>
        <taxon>Araneomorphae</taxon>
        <taxon>Entelegynae</taxon>
        <taxon>Araneoidea</taxon>
        <taxon>Araneidae</taxon>
        <taxon>Argiope</taxon>
    </lineage>
</organism>
<reference evidence="3" key="2">
    <citation type="submission" date="2020-06" db="EMBL/GenBank/DDBJ databases">
        <authorList>
            <person name="Sheffer M."/>
        </authorList>
    </citation>
    <scope>NUCLEOTIDE SEQUENCE</scope>
</reference>
<evidence type="ECO:0000259" key="2">
    <source>
        <dbReference type="Pfam" id="PF01757"/>
    </source>
</evidence>
<comment type="caution">
    <text evidence="3">The sequence shown here is derived from an EMBL/GenBank/DDBJ whole genome shotgun (WGS) entry which is preliminary data.</text>
</comment>
<keyword evidence="1" id="KW-0472">Membrane</keyword>
<feature type="transmembrane region" description="Helical" evidence="1">
    <location>
        <begin position="136"/>
        <end position="156"/>
    </location>
</feature>
<dbReference type="Pfam" id="PF01757">
    <property type="entry name" value="Acyl_transf_3"/>
    <property type="match status" value="1"/>
</dbReference>
<feature type="transmembrane region" description="Helical" evidence="1">
    <location>
        <begin position="487"/>
        <end position="508"/>
    </location>
</feature>
<keyword evidence="1" id="KW-0812">Transmembrane</keyword>
<feature type="transmembrane region" description="Helical" evidence="1">
    <location>
        <begin position="429"/>
        <end position="448"/>
    </location>
</feature>
<feature type="transmembrane region" description="Helical" evidence="1">
    <location>
        <begin position="388"/>
        <end position="409"/>
    </location>
</feature>
<dbReference type="EMBL" id="JABXBU010000001">
    <property type="protein sequence ID" value="KAF8797181.1"/>
    <property type="molecule type" value="Genomic_DNA"/>
</dbReference>
<dbReference type="PANTHER" id="PTHR11161:SF0">
    <property type="entry name" value="O-ACYLTRANSFERASE LIKE PROTEIN"/>
    <property type="match status" value="1"/>
</dbReference>
<dbReference type="PANTHER" id="PTHR11161">
    <property type="entry name" value="O-ACYLTRANSFERASE"/>
    <property type="match status" value="1"/>
</dbReference>
<evidence type="ECO:0000313" key="3">
    <source>
        <dbReference type="EMBL" id="KAF8797181.1"/>
    </source>
</evidence>
<accession>A0A8T0G1V3</accession>
<keyword evidence="4" id="KW-1185">Reference proteome</keyword>
<feature type="transmembrane region" description="Helical" evidence="1">
    <location>
        <begin position="214"/>
        <end position="235"/>
    </location>
</feature>
<evidence type="ECO:0000313" key="4">
    <source>
        <dbReference type="Proteomes" id="UP000807504"/>
    </source>
</evidence>
<dbReference type="GO" id="GO:0016747">
    <property type="term" value="F:acyltransferase activity, transferring groups other than amino-acyl groups"/>
    <property type="evidence" value="ECO:0007669"/>
    <property type="project" value="InterPro"/>
</dbReference>
<evidence type="ECO:0000256" key="1">
    <source>
        <dbReference type="SAM" id="Phobius"/>
    </source>
</evidence>
<keyword evidence="1" id="KW-1133">Transmembrane helix</keyword>
<name>A0A8T0G1V3_ARGBR</name>
<dbReference type="AlphaFoldDB" id="A0A8T0G1V3"/>
<feature type="transmembrane region" description="Helical" evidence="1">
    <location>
        <begin position="274"/>
        <end position="294"/>
    </location>
</feature>
<dbReference type="InterPro" id="IPR002656">
    <property type="entry name" value="Acyl_transf_3_dom"/>
</dbReference>
<feature type="domain" description="Acyltransferase 3" evidence="2">
    <location>
        <begin position="136"/>
        <end position="498"/>
    </location>
</feature>
<proteinExistence type="predicted"/>
<dbReference type="InterPro" id="IPR052728">
    <property type="entry name" value="O2_lipid_transport_reg"/>
</dbReference>
<feature type="transmembrane region" description="Helical" evidence="1">
    <location>
        <begin position="460"/>
        <end position="481"/>
    </location>
</feature>
<reference evidence="3" key="1">
    <citation type="journal article" date="2020" name="bioRxiv">
        <title>Chromosome-level reference genome of the European wasp spider Argiope bruennichi: a resource for studies on range expansion and evolutionary adaptation.</title>
        <authorList>
            <person name="Sheffer M.M."/>
            <person name="Hoppe A."/>
            <person name="Krehenwinkel H."/>
            <person name="Uhl G."/>
            <person name="Kuss A.W."/>
            <person name="Jensen L."/>
            <person name="Jensen C."/>
            <person name="Gillespie R.G."/>
            <person name="Hoff K.J."/>
            <person name="Prost S."/>
        </authorList>
    </citation>
    <scope>NUCLEOTIDE SEQUENCE</scope>
</reference>
<gene>
    <name evidence="3" type="ORF">HNY73_001473</name>
</gene>
<dbReference type="Proteomes" id="UP000807504">
    <property type="component" value="Unassembled WGS sequence"/>
</dbReference>
<feature type="transmembrane region" description="Helical" evidence="1">
    <location>
        <begin position="301"/>
        <end position="321"/>
    </location>
</feature>
<protein>
    <submittedName>
        <fullName evidence="3">Nose resistant to fluoxetine protein 6 like protein</fullName>
    </submittedName>
</protein>